<accession>A0A8J2KHB1</accession>
<evidence type="ECO:0000313" key="1">
    <source>
        <dbReference type="EMBL" id="CAG7784832.1"/>
    </source>
</evidence>
<gene>
    <name evidence="1" type="ORF">AFUS01_LOCUS23494</name>
</gene>
<reference evidence="1" key="1">
    <citation type="submission" date="2021-06" db="EMBL/GenBank/DDBJ databases">
        <authorList>
            <person name="Hodson N. C."/>
            <person name="Mongue J. A."/>
            <person name="Jaron S. K."/>
        </authorList>
    </citation>
    <scope>NUCLEOTIDE SEQUENCE</scope>
</reference>
<dbReference type="Proteomes" id="UP000708208">
    <property type="component" value="Unassembled WGS sequence"/>
</dbReference>
<proteinExistence type="predicted"/>
<organism evidence="1 2">
    <name type="scientific">Allacma fusca</name>
    <dbReference type="NCBI Taxonomy" id="39272"/>
    <lineage>
        <taxon>Eukaryota</taxon>
        <taxon>Metazoa</taxon>
        <taxon>Ecdysozoa</taxon>
        <taxon>Arthropoda</taxon>
        <taxon>Hexapoda</taxon>
        <taxon>Collembola</taxon>
        <taxon>Symphypleona</taxon>
        <taxon>Sminthuridae</taxon>
        <taxon>Allacma</taxon>
    </lineage>
</organism>
<dbReference type="EMBL" id="CAJVCH010284021">
    <property type="protein sequence ID" value="CAG7784832.1"/>
    <property type="molecule type" value="Genomic_DNA"/>
</dbReference>
<comment type="caution">
    <text evidence="1">The sequence shown here is derived from an EMBL/GenBank/DDBJ whole genome shotgun (WGS) entry which is preliminary data.</text>
</comment>
<sequence length="209" mass="23290">MLFPVLKKFKLKSFQLGFPKNFTKIAATMQNSPVQSTLAYYDVNLTTPSYQSSDDKIQSTAYEDVNSVPTSIHPIQDDTSTSASEIPTSLDVSDLANTTLQTPILDNKTLSSTTYLSYSLTASSFTAIPEARSEASGKPDTKANVLSRLSTSQITEKERKMWRSLYRTYILIKSLAAVNQTTQSMLSFNSMNPYAFFVKPKKVMEIMTQ</sequence>
<protein>
    <submittedName>
        <fullName evidence="1">Uncharacterized protein</fullName>
    </submittedName>
</protein>
<dbReference type="AlphaFoldDB" id="A0A8J2KHB1"/>
<keyword evidence="2" id="KW-1185">Reference proteome</keyword>
<name>A0A8J2KHB1_9HEXA</name>
<evidence type="ECO:0000313" key="2">
    <source>
        <dbReference type="Proteomes" id="UP000708208"/>
    </source>
</evidence>